<keyword evidence="1" id="KW-0233">DNA recombination</keyword>
<name>A0ABY3RID6_9BRAD</name>
<protein>
    <submittedName>
        <fullName evidence="2">Site-specific integrase</fullName>
    </submittedName>
</protein>
<evidence type="ECO:0000256" key="1">
    <source>
        <dbReference type="ARBA" id="ARBA00023172"/>
    </source>
</evidence>
<dbReference type="SUPFAM" id="SSF56349">
    <property type="entry name" value="DNA breaking-rejoining enzymes"/>
    <property type="match status" value="1"/>
</dbReference>
<evidence type="ECO:0000313" key="2">
    <source>
        <dbReference type="EMBL" id="UFZ06593.1"/>
    </source>
</evidence>
<dbReference type="InterPro" id="IPR011010">
    <property type="entry name" value="DNA_brk_join_enz"/>
</dbReference>
<dbReference type="Proteomes" id="UP001431010">
    <property type="component" value="Chromosome"/>
</dbReference>
<dbReference type="Gene3D" id="1.10.443.10">
    <property type="entry name" value="Intergrase catalytic core"/>
    <property type="match status" value="1"/>
</dbReference>
<dbReference type="RefSeq" id="WP_231325985.1">
    <property type="nucleotide sequence ID" value="NZ_CP088156.1"/>
</dbReference>
<reference evidence="2" key="1">
    <citation type="journal article" date="2024" name="Antonie Van Leeuwenhoek">
        <title>Bradyrhizobium ontarionense sp. nov., a novel bacterial symbiont isolated from Aeschynomene indica (Indian jointvetch), harbours photosynthesis, nitrogen fixation and nitrous oxide (N2O) reductase genes.</title>
        <authorList>
            <person name="Bromfield E.S.P."/>
            <person name="Cloutier S."/>
        </authorList>
    </citation>
    <scope>NUCLEOTIDE SEQUENCE</scope>
    <source>
        <strain evidence="2">A19</strain>
    </source>
</reference>
<sequence length="80" mass="9175">MRATVSHWLREKERGGLIGAGTTLHGLRVSYAAWWKRNGATNAEIAELLGDRSQRMGTHYTRHVSREDNVVRAFKRLKQD</sequence>
<evidence type="ECO:0000313" key="3">
    <source>
        <dbReference type="Proteomes" id="UP001431010"/>
    </source>
</evidence>
<keyword evidence="3" id="KW-1185">Reference proteome</keyword>
<proteinExistence type="predicted"/>
<accession>A0ABY3RID6</accession>
<dbReference type="InterPro" id="IPR013762">
    <property type="entry name" value="Integrase-like_cat_sf"/>
</dbReference>
<dbReference type="EMBL" id="CP088156">
    <property type="protein sequence ID" value="UFZ06593.1"/>
    <property type="molecule type" value="Genomic_DNA"/>
</dbReference>
<gene>
    <name evidence="2" type="ORF">LQG66_09965</name>
</gene>
<organism evidence="2 3">
    <name type="scientific">Bradyrhizobium ontarionense</name>
    <dbReference type="NCBI Taxonomy" id="2898149"/>
    <lineage>
        <taxon>Bacteria</taxon>
        <taxon>Pseudomonadati</taxon>
        <taxon>Pseudomonadota</taxon>
        <taxon>Alphaproteobacteria</taxon>
        <taxon>Hyphomicrobiales</taxon>
        <taxon>Nitrobacteraceae</taxon>
        <taxon>Bradyrhizobium</taxon>
    </lineage>
</organism>